<dbReference type="PRINTS" id="PR00722">
    <property type="entry name" value="CHYMOTRYPSIN"/>
</dbReference>
<dbReference type="CDD" id="cd00057">
    <property type="entry name" value="FA58C"/>
    <property type="match status" value="1"/>
</dbReference>
<dbReference type="SMART" id="SM00020">
    <property type="entry name" value="Tryp_SPc"/>
    <property type="match status" value="1"/>
</dbReference>
<dbReference type="PROSITE" id="PS50022">
    <property type="entry name" value="FA58C_3"/>
    <property type="match status" value="1"/>
</dbReference>
<name>A0ABQ9FSH4_TEGGR</name>
<feature type="transmembrane region" description="Helical" evidence="3">
    <location>
        <begin position="251"/>
        <end position="269"/>
    </location>
</feature>
<proteinExistence type="predicted"/>
<accession>A0ABQ9FSH4</accession>
<dbReference type="PANTHER" id="PTHR24252">
    <property type="entry name" value="ACROSIN-RELATED"/>
    <property type="match status" value="1"/>
</dbReference>
<evidence type="ECO:0000313" key="6">
    <source>
        <dbReference type="EMBL" id="KAJ8319225.1"/>
    </source>
</evidence>
<evidence type="ECO:0000259" key="5">
    <source>
        <dbReference type="PROSITE" id="PS50240"/>
    </source>
</evidence>
<evidence type="ECO:0000256" key="1">
    <source>
        <dbReference type="ARBA" id="ARBA00023157"/>
    </source>
</evidence>
<dbReference type="PROSITE" id="PS00134">
    <property type="entry name" value="TRYPSIN_HIS"/>
    <property type="match status" value="1"/>
</dbReference>
<organism evidence="6 7">
    <name type="scientific">Tegillarca granosa</name>
    <name type="common">Malaysian cockle</name>
    <name type="synonym">Anadara granosa</name>
    <dbReference type="NCBI Taxonomy" id="220873"/>
    <lineage>
        <taxon>Eukaryota</taxon>
        <taxon>Metazoa</taxon>
        <taxon>Spiralia</taxon>
        <taxon>Lophotrochozoa</taxon>
        <taxon>Mollusca</taxon>
        <taxon>Bivalvia</taxon>
        <taxon>Autobranchia</taxon>
        <taxon>Pteriomorphia</taxon>
        <taxon>Arcoida</taxon>
        <taxon>Arcoidea</taxon>
        <taxon>Arcidae</taxon>
        <taxon>Tegillarca</taxon>
    </lineage>
</organism>
<dbReference type="InterPro" id="IPR008979">
    <property type="entry name" value="Galactose-bd-like_sf"/>
</dbReference>
<gene>
    <name evidence="6" type="ORF">KUTeg_004316</name>
</gene>
<keyword evidence="3" id="KW-1133">Transmembrane helix</keyword>
<keyword evidence="7" id="KW-1185">Reference proteome</keyword>
<comment type="caution">
    <text evidence="6">The sequence shown here is derived from an EMBL/GenBank/DDBJ whole genome shotgun (WGS) entry which is preliminary data.</text>
</comment>
<dbReference type="PROSITE" id="PS50240">
    <property type="entry name" value="TRYPSIN_DOM"/>
    <property type="match status" value="1"/>
</dbReference>
<dbReference type="InterPro" id="IPR033116">
    <property type="entry name" value="TRYPSIN_SER"/>
</dbReference>
<dbReference type="InterPro" id="IPR018114">
    <property type="entry name" value="TRYPSIN_HIS"/>
</dbReference>
<dbReference type="InterPro" id="IPR000421">
    <property type="entry name" value="FA58C"/>
</dbReference>
<feature type="domain" description="F5/8 type C" evidence="4">
    <location>
        <begin position="23"/>
        <end position="180"/>
    </location>
</feature>
<dbReference type="Gene3D" id="2.60.120.260">
    <property type="entry name" value="Galactose-binding domain-like"/>
    <property type="match status" value="1"/>
</dbReference>
<keyword evidence="2" id="KW-0378">Hydrolase</keyword>
<reference evidence="6 7" key="1">
    <citation type="submission" date="2022-12" db="EMBL/GenBank/DDBJ databases">
        <title>Chromosome-level genome of Tegillarca granosa.</title>
        <authorList>
            <person name="Kim J."/>
        </authorList>
    </citation>
    <scope>NUCLEOTIDE SEQUENCE [LARGE SCALE GENOMIC DNA]</scope>
    <source>
        <strain evidence="6">Teg-2019</strain>
        <tissue evidence="6">Adductor muscle</tissue>
    </source>
</reference>
<dbReference type="Pfam" id="PF00754">
    <property type="entry name" value="F5_F8_type_C"/>
    <property type="match status" value="1"/>
</dbReference>
<keyword evidence="2" id="KW-0645">Protease</keyword>
<dbReference type="InterPro" id="IPR001254">
    <property type="entry name" value="Trypsin_dom"/>
</dbReference>
<dbReference type="InterPro" id="IPR001314">
    <property type="entry name" value="Peptidase_S1A"/>
</dbReference>
<dbReference type="CDD" id="cd00190">
    <property type="entry name" value="Tryp_SPc"/>
    <property type="match status" value="1"/>
</dbReference>
<dbReference type="SUPFAM" id="SSF50494">
    <property type="entry name" value="Trypsin-like serine proteases"/>
    <property type="match status" value="1"/>
</dbReference>
<keyword evidence="1" id="KW-1015">Disulfide bond</keyword>
<evidence type="ECO:0000259" key="4">
    <source>
        <dbReference type="PROSITE" id="PS50022"/>
    </source>
</evidence>
<evidence type="ECO:0000313" key="7">
    <source>
        <dbReference type="Proteomes" id="UP001217089"/>
    </source>
</evidence>
<keyword evidence="2" id="KW-0720">Serine protease</keyword>
<evidence type="ECO:0000256" key="3">
    <source>
        <dbReference type="SAM" id="Phobius"/>
    </source>
</evidence>
<dbReference type="Gene3D" id="2.40.10.10">
    <property type="entry name" value="Trypsin-like serine proteases"/>
    <property type="match status" value="2"/>
</dbReference>
<dbReference type="InterPro" id="IPR009003">
    <property type="entry name" value="Peptidase_S1_PA"/>
</dbReference>
<feature type="domain" description="Peptidase S1" evidence="5">
    <location>
        <begin position="338"/>
        <end position="576"/>
    </location>
</feature>
<dbReference type="PROSITE" id="PS00135">
    <property type="entry name" value="TRYPSIN_SER"/>
    <property type="match status" value="1"/>
</dbReference>
<keyword evidence="3" id="KW-0472">Membrane</keyword>
<protein>
    <submittedName>
        <fullName evidence="6">Uncharacterized protein</fullName>
    </submittedName>
</protein>
<dbReference type="InterPro" id="IPR043504">
    <property type="entry name" value="Peptidase_S1_PA_chymotrypsin"/>
</dbReference>
<dbReference type="PANTHER" id="PTHR24252:SF7">
    <property type="entry name" value="HYALIN"/>
    <property type="match status" value="1"/>
</dbReference>
<dbReference type="Proteomes" id="UP001217089">
    <property type="component" value="Unassembled WGS sequence"/>
</dbReference>
<sequence>MEKKSSTTTVSTVDTATLSSSACQIPLGISYESENRLVNFTLTATEGNAANGRLDAPQAWTAQNIGPGTFLQVNVLLLLGFFAVSMVELDTGVIFTGALIQGDTHNTSWVKSFMIDYSTDCSTYYHVQDDGEAKIFSGNVDSNSISTVIFNNVFVAKCIRINPVTRHGNVTALRIEFIGCVATTCLDPLHADWVLSQENNRFDVHFDQEKVITMISVQPEFAGRSQFSLSYSRNCLTFHDVMDNGKQKNKILIGFVVSLCGIPMLIWTLKGKVFVSPEGEEIMVDLRLQPLRGQCLRLTSLNFDQSDLSGTVISLLGCGALQSCGRTRFHGNTRTKRVIGGVHTVPGQWPWLVSLHFLGYHGFSNRSGYPHLCGGTLIHPQWVLTAAHCFDEALGLENKPILHDLALVKLAGRAVLSDYVNIVCLDEKDSFTSGTHCEVAGWGQNKIDGSAPGIKRYAFIPIIQFYKDGAGLGVPLHASMPIISSEECDRRYSLLPDDHEAKPFISIEDSVLCAAEDESGRDSCQGDSGGPLLCQEGDQWYQVGIVSFGYACGNPEFPGIYTRISSFSEWIEGTIQNNTVISS</sequence>
<keyword evidence="3" id="KW-0812">Transmembrane</keyword>
<dbReference type="EMBL" id="JARBDR010000214">
    <property type="protein sequence ID" value="KAJ8319225.1"/>
    <property type="molecule type" value="Genomic_DNA"/>
</dbReference>
<dbReference type="Pfam" id="PF00089">
    <property type="entry name" value="Trypsin"/>
    <property type="match status" value="2"/>
</dbReference>
<evidence type="ECO:0000256" key="2">
    <source>
        <dbReference type="RuleBase" id="RU363034"/>
    </source>
</evidence>
<dbReference type="SUPFAM" id="SSF49785">
    <property type="entry name" value="Galactose-binding domain-like"/>
    <property type="match status" value="1"/>
</dbReference>